<evidence type="ECO:0000256" key="2">
    <source>
        <dbReference type="SAM" id="Phobius"/>
    </source>
</evidence>
<dbReference type="Pfam" id="PF00450">
    <property type="entry name" value="Peptidase_S10"/>
    <property type="match status" value="1"/>
</dbReference>
<evidence type="ECO:0000256" key="1">
    <source>
        <dbReference type="ARBA" id="ARBA00009431"/>
    </source>
</evidence>
<protein>
    <recommendedName>
        <fullName evidence="6">Serine carboxypeptidase-like 18</fullName>
    </recommendedName>
</protein>
<dbReference type="Gene3D" id="3.40.50.12670">
    <property type="match status" value="1"/>
</dbReference>
<dbReference type="GO" id="GO:0016747">
    <property type="term" value="F:acyltransferase activity, transferring groups other than amino-acyl groups"/>
    <property type="evidence" value="ECO:0007669"/>
    <property type="project" value="TreeGrafter"/>
</dbReference>
<keyword evidence="2" id="KW-1133">Transmembrane helix</keyword>
<dbReference type="GO" id="GO:0006508">
    <property type="term" value="P:proteolysis"/>
    <property type="evidence" value="ECO:0007669"/>
    <property type="project" value="InterPro"/>
</dbReference>
<dbReference type="PRINTS" id="PR00724">
    <property type="entry name" value="CRBOXYPTASEC"/>
</dbReference>
<accession>A0A5N6QPM4</accession>
<feature type="transmembrane region" description="Helical" evidence="2">
    <location>
        <begin position="105"/>
        <end position="124"/>
    </location>
</feature>
<evidence type="ECO:0000256" key="3">
    <source>
        <dbReference type="SAM" id="SignalP"/>
    </source>
</evidence>
<dbReference type="InterPro" id="IPR029058">
    <property type="entry name" value="AB_hydrolase_fold"/>
</dbReference>
<dbReference type="GO" id="GO:0004185">
    <property type="term" value="F:serine-type carboxypeptidase activity"/>
    <property type="evidence" value="ECO:0007669"/>
    <property type="project" value="InterPro"/>
</dbReference>
<dbReference type="Proteomes" id="UP000327013">
    <property type="component" value="Chromosome 2"/>
</dbReference>
<proteinExistence type="inferred from homology"/>
<organism evidence="4 5">
    <name type="scientific">Carpinus fangiana</name>
    <dbReference type="NCBI Taxonomy" id="176857"/>
    <lineage>
        <taxon>Eukaryota</taxon>
        <taxon>Viridiplantae</taxon>
        <taxon>Streptophyta</taxon>
        <taxon>Embryophyta</taxon>
        <taxon>Tracheophyta</taxon>
        <taxon>Spermatophyta</taxon>
        <taxon>Magnoliopsida</taxon>
        <taxon>eudicotyledons</taxon>
        <taxon>Gunneridae</taxon>
        <taxon>Pentapetalae</taxon>
        <taxon>rosids</taxon>
        <taxon>fabids</taxon>
        <taxon>Fagales</taxon>
        <taxon>Betulaceae</taxon>
        <taxon>Carpinus</taxon>
    </lineage>
</organism>
<dbReference type="PANTHER" id="PTHR11802:SF224">
    <property type="entry name" value="SERINE CARBOXYPEPTIDASE-LIKE 7 ISOFORM X1"/>
    <property type="match status" value="1"/>
</dbReference>
<gene>
    <name evidence="4" type="ORF">FH972_004683</name>
</gene>
<reference evidence="4 5" key="1">
    <citation type="submission" date="2019-06" db="EMBL/GenBank/DDBJ databases">
        <title>A chromosomal-level reference genome of Carpinus fangiana (Coryloideae, Betulaceae).</title>
        <authorList>
            <person name="Yang X."/>
            <person name="Wang Z."/>
            <person name="Zhang L."/>
            <person name="Hao G."/>
            <person name="Liu J."/>
            <person name="Yang Y."/>
        </authorList>
    </citation>
    <scope>NUCLEOTIDE SEQUENCE [LARGE SCALE GENOMIC DNA]</scope>
    <source>
        <strain evidence="4">Cfa_2016G</strain>
        <tissue evidence="4">Leaf</tissue>
    </source>
</reference>
<dbReference type="AlphaFoldDB" id="A0A5N6QPM4"/>
<dbReference type="EMBL" id="CM017322">
    <property type="protein sequence ID" value="KAE8008143.1"/>
    <property type="molecule type" value="Genomic_DNA"/>
</dbReference>
<dbReference type="Gene3D" id="3.40.50.1820">
    <property type="entry name" value="alpha/beta hydrolase"/>
    <property type="match status" value="1"/>
</dbReference>
<dbReference type="PANTHER" id="PTHR11802">
    <property type="entry name" value="SERINE PROTEASE FAMILY S10 SERINE CARBOXYPEPTIDASE"/>
    <property type="match status" value="1"/>
</dbReference>
<keyword evidence="5" id="KW-1185">Reference proteome</keyword>
<sequence>MAPPLQPEADNSKCITKMLFSCLLLLILLLPNIVVSQTIINNLPGFPGDLPFKLETGYVGVGELDDVQLFYYFVESGRSPKDDPLVLWLTGGPGCSAFSGLVYEIGMYLILFYVANIIFLDAPVGTGFSYAKSWEGYNVTDTISAAQTYQFLRKWLMAHPTFQRNLLYIAGDSYSGIVGYVLGDPTTIPHDDYNSRIPFAHRKTLISDELYESIKTNCNGEYINIDPTNTPCVSDLSAVTECIEKLYAANILEPICSYLSPKPVAVGSKWDPSYGEDSVDLLRSAPQIPKPWCRSYNYLFIYIWANNKTVQEALGIREGSIKEWTRCNASLSYTDDVFSVLNYHRNLIKKGYRMLIYRTNILHSIICFLFYNRGDQDMVIPYVGTHASIKSLNLTVSDDWEPWFVDGQVAGYTMEYYYKKSRLTYTIGGGHTAPEYKPKECFAMVDRWFAYYPL</sequence>
<feature type="chain" id="PRO_5024278888" description="Serine carboxypeptidase-like 18" evidence="3">
    <location>
        <begin position="37"/>
        <end position="454"/>
    </location>
</feature>
<evidence type="ECO:0008006" key="6">
    <source>
        <dbReference type="Google" id="ProtNLM"/>
    </source>
</evidence>
<feature type="signal peptide" evidence="3">
    <location>
        <begin position="1"/>
        <end position="36"/>
    </location>
</feature>
<comment type="similarity">
    <text evidence="1">Belongs to the peptidase S10 family.</text>
</comment>
<keyword evidence="2" id="KW-0472">Membrane</keyword>
<name>A0A5N6QPM4_9ROSI</name>
<dbReference type="OrthoDB" id="443318at2759"/>
<keyword evidence="3" id="KW-0732">Signal</keyword>
<dbReference type="GO" id="GO:0019748">
    <property type="term" value="P:secondary metabolic process"/>
    <property type="evidence" value="ECO:0007669"/>
    <property type="project" value="TreeGrafter"/>
</dbReference>
<dbReference type="SUPFAM" id="SSF53474">
    <property type="entry name" value="alpha/beta-Hydrolases"/>
    <property type="match status" value="1"/>
</dbReference>
<evidence type="ECO:0000313" key="5">
    <source>
        <dbReference type="Proteomes" id="UP000327013"/>
    </source>
</evidence>
<evidence type="ECO:0000313" key="4">
    <source>
        <dbReference type="EMBL" id="KAE8008143.1"/>
    </source>
</evidence>
<dbReference type="InterPro" id="IPR001563">
    <property type="entry name" value="Peptidase_S10"/>
</dbReference>
<keyword evidence="2" id="KW-0812">Transmembrane</keyword>